<feature type="transmembrane region" description="Helical" evidence="1">
    <location>
        <begin position="26"/>
        <end position="48"/>
    </location>
</feature>
<sequence>MGFIEFSGFVAILKESIKVLAKNGHAMATIATLSILLHSLLLFANVFATKTVINDLLAKETLLLLLVPQGPELTDLLVGLKKDFRIILGVELAILIVSFLVSLFSMGATILVSSTRKNILSFKDLMLSILSRSCARSLITSFHIALFLVGYVILVLTMLIPIRVFIDRPFALKFVSILFVIVALLFWIYLSVVWALGLVVSVMEESCYGIEALGRAGGLVKGKRLYGVALNFLFTMASVIVFEGCRVIKDRKSLLIQIILGVLVIVFYCLVAIFQYITLTVLYFECKKAQGEEIELQGSLEYSKVPSIPLDTNDVP</sequence>
<feature type="transmembrane region" description="Helical" evidence="1">
    <location>
        <begin position="86"/>
        <end position="113"/>
    </location>
</feature>
<evidence type="ECO:0008006" key="4">
    <source>
        <dbReference type="Google" id="ProtNLM"/>
    </source>
</evidence>
<keyword evidence="1" id="KW-0472">Membrane</keyword>
<accession>A0A2R6S1N4</accession>
<feature type="transmembrane region" description="Helical" evidence="1">
    <location>
        <begin position="134"/>
        <end position="162"/>
    </location>
</feature>
<dbReference type="EMBL" id="NKQK01000001">
    <property type="protein sequence ID" value="PSS36195.1"/>
    <property type="molecule type" value="Genomic_DNA"/>
</dbReference>
<feature type="transmembrane region" description="Helical" evidence="1">
    <location>
        <begin position="224"/>
        <end position="242"/>
    </location>
</feature>
<reference evidence="3" key="2">
    <citation type="journal article" date="2018" name="BMC Genomics">
        <title>A manually annotated Actinidia chinensis var. chinensis (kiwifruit) genome highlights the challenges associated with draft genomes and gene prediction in plants.</title>
        <authorList>
            <person name="Pilkington S.M."/>
            <person name="Crowhurst R."/>
            <person name="Hilario E."/>
            <person name="Nardozza S."/>
            <person name="Fraser L."/>
            <person name="Peng Y."/>
            <person name="Gunaseelan K."/>
            <person name="Simpson R."/>
            <person name="Tahir J."/>
            <person name="Deroles S.C."/>
            <person name="Templeton K."/>
            <person name="Luo Z."/>
            <person name="Davy M."/>
            <person name="Cheng C."/>
            <person name="McNeilage M."/>
            <person name="Scaglione D."/>
            <person name="Liu Y."/>
            <person name="Zhang Q."/>
            <person name="Datson P."/>
            <person name="De Silva N."/>
            <person name="Gardiner S.E."/>
            <person name="Bassett H."/>
            <person name="Chagne D."/>
            <person name="McCallum J."/>
            <person name="Dzierzon H."/>
            <person name="Deng C."/>
            <person name="Wang Y.Y."/>
            <person name="Barron L."/>
            <person name="Manako K."/>
            <person name="Bowen J."/>
            <person name="Foster T.M."/>
            <person name="Erridge Z.A."/>
            <person name="Tiffin H."/>
            <person name="Waite C.N."/>
            <person name="Davies K.M."/>
            <person name="Grierson E.P."/>
            <person name="Laing W.A."/>
            <person name="Kirk R."/>
            <person name="Chen X."/>
            <person name="Wood M."/>
            <person name="Montefiori M."/>
            <person name="Brummell D.A."/>
            <person name="Schwinn K.E."/>
            <person name="Catanach A."/>
            <person name="Fullerton C."/>
            <person name="Li D."/>
            <person name="Meiyalaghan S."/>
            <person name="Nieuwenhuizen N."/>
            <person name="Read N."/>
            <person name="Prakash R."/>
            <person name="Hunter D."/>
            <person name="Zhang H."/>
            <person name="McKenzie M."/>
            <person name="Knabel M."/>
            <person name="Harris A."/>
            <person name="Allan A.C."/>
            <person name="Gleave A."/>
            <person name="Chen A."/>
            <person name="Janssen B.J."/>
            <person name="Plunkett B."/>
            <person name="Ampomah-Dwamena C."/>
            <person name="Voogd C."/>
            <person name="Leif D."/>
            <person name="Lafferty D."/>
            <person name="Souleyre E.J.F."/>
            <person name="Varkonyi-Gasic E."/>
            <person name="Gambi F."/>
            <person name="Hanley J."/>
            <person name="Yao J.L."/>
            <person name="Cheung J."/>
            <person name="David K.M."/>
            <person name="Warren B."/>
            <person name="Marsh K."/>
            <person name="Snowden K.C."/>
            <person name="Lin-Wang K."/>
            <person name="Brian L."/>
            <person name="Martinez-Sanchez M."/>
            <person name="Wang M."/>
            <person name="Ileperuma N."/>
            <person name="Macnee N."/>
            <person name="Campin R."/>
            <person name="McAtee P."/>
            <person name="Drummond R.S.M."/>
            <person name="Espley R.V."/>
            <person name="Ireland H.S."/>
            <person name="Wu R."/>
            <person name="Atkinson R.G."/>
            <person name="Karunairetnam S."/>
            <person name="Bulley S."/>
            <person name="Chunkath S."/>
            <person name="Hanley Z."/>
            <person name="Storey R."/>
            <person name="Thrimawithana A.H."/>
            <person name="Thomson S."/>
            <person name="David C."/>
            <person name="Testolin R."/>
            <person name="Huang H."/>
            <person name="Hellens R.P."/>
            <person name="Schaffer R.J."/>
        </authorList>
    </citation>
    <scope>NUCLEOTIDE SEQUENCE [LARGE SCALE GENOMIC DNA]</scope>
    <source>
        <strain evidence="3">cv. Red5</strain>
    </source>
</reference>
<feature type="transmembrane region" description="Helical" evidence="1">
    <location>
        <begin position="174"/>
        <end position="203"/>
    </location>
</feature>
<feature type="transmembrane region" description="Helical" evidence="1">
    <location>
        <begin position="254"/>
        <end position="284"/>
    </location>
</feature>
<dbReference type="Gramene" id="PSS36195">
    <property type="protein sequence ID" value="PSS36195"/>
    <property type="gene ID" value="CEY00_Acc00739"/>
</dbReference>
<gene>
    <name evidence="2" type="ORF">CEY00_Acc00739</name>
</gene>
<evidence type="ECO:0000313" key="2">
    <source>
        <dbReference type="EMBL" id="PSS36195.1"/>
    </source>
</evidence>
<evidence type="ECO:0000256" key="1">
    <source>
        <dbReference type="SAM" id="Phobius"/>
    </source>
</evidence>
<proteinExistence type="predicted"/>
<dbReference type="AlphaFoldDB" id="A0A2R6S1N4"/>
<name>A0A2R6S1N4_ACTCC</name>
<dbReference type="FunCoup" id="A0A2R6S1N4">
    <property type="interactions" value="93"/>
</dbReference>
<organism evidence="2 3">
    <name type="scientific">Actinidia chinensis var. chinensis</name>
    <name type="common">Chinese soft-hair kiwi</name>
    <dbReference type="NCBI Taxonomy" id="1590841"/>
    <lineage>
        <taxon>Eukaryota</taxon>
        <taxon>Viridiplantae</taxon>
        <taxon>Streptophyta</taxon>
        <taxon>Embryophyta</taxon>
        <taxon>Tracheophyta</taxon>
        <taxon>Spermatophyta</taxon>
        <taxon>Magnoliopsida</taxon>
        <taxon>eudicotyledons</taxon>
        <taxon>Gunneridae</taxon>
        <taxon>Pentapetalae</taxon>
        <taxon>asterids</taxon>
        <taxon>Ericales</taxon>
        <taxon>Actinidiaceae</taxon>
        <taxon>Actinidia</taxon>
    </lineage>
</organism>
<dbReference type="STRING" id="1590841.A0A2R6S1N4"/>
<keyword evidence="3" id="KW-1185">Reference proteome</keyword>
<evidence type="ECO:0000313" key="3">
    <source>
        <dbReference type="Proteomes" id="UP000241394"/>
    </source>
</evidence>
<dbReference type="PANTHER" id="PTHR33133:SF1">
    <property type="entry name" value="EXPRESSED PROTEIN-RELATED"/>
    <property type="match status" value="1"/>
</dbReference>
<protein>
    <recommendedName>
        <fullName evidence="4">Transmembrane protein</fullName>
    </recommendedName>
</protein>
<dbReference type="Proteomes" id="UP000241394">
    <property type="component" value="Chromosome LG1"/>
</dbReference>
<dbReference type="PANTHER" id="PTHR33133">
    <property type="entry name" value="OS08G0107100 PROTEIN-RELATED"/>
    <property type="match status" value="1"/>
</dbReference>
<comment type="caution">
    <text evidence="2">The sequence shown here is derived from an EMBL/GenBank/DDBJ whole genome shotgun (WGS) entry which is preliminary data.</text>
</comment>
<keyword evidence="1" id="KW-0812">Transmembrane</keyword>
<dbReference type="OrthoDB" id="777403at2759"/>
<dbReference type="OMA" id="MSALLMF"/>
<keyword evidence="1" id="KW-1133">Transmembrane helix</keyword>
<dbReference type="InParanoid" id="A0A2R6S1N4"/>
<reference evidence="2 3" key="1">
    <citation type="submission" date="2017-07" db="EMBL/GenBank/DDBJ databases">
        <title>An improved, manually edited Actinidia chinensis var. chinensis (kiwifruit) genome highlights the challenges associated with draft genomes and gene prediction in plants.</title>
        <authorList>
            <person name="Pilkington S."/>
            <person name="Crowhurst R."/>
            <person name="Hilario E."/>
            <person name="Nardozza S."/>
            <person name="Fraser L."/>
            <person name="Peng Y."/>
            <person name="Gunaseelan K."/>
            <person name="Simpson R."/>
            <person name="Tahir J."/>
            <person name="Deroles S."/>
            <person name="Templeton K."/>
            <person name="Luo Z."/>
            <person name="Davy M."/>
            <person name="Cheng C."/>
            <person name="Mcneilage M."/>
            <person name="Scaglione D."/>
            <person name="Liu Y."/>
            <person name="Zhang Q."/>
            <person name="Datson P."/>
            <person name="De Silva N."/>
            <person name="Gardiner S."/>
            <person name="Bassett H."/>
            <person name="Chagne D."/>
            <person name="Mccallum J."/>
            <person name="Dzierzon H."/>
            <person name="Deng C."/>
            <person name="Wang Y.-Y."/>
            <person name="Barron N."/>
            <person name="Manako K."/>
            <person name="Bowen J."/>
            <person name="Foster T."/>
            <person name="Erridge Z."/>
            <person name="Tiffin H."/>
            <person name="Waite C."/>
            <person name="Davies K."/>
            <person name="Grierson E."/>
            <person name="Laing W."/>
            <person name="Kirk R."/>
            <person name="Chen X."/>
            <person name="Wood M."/>
            <person name="Montefiori M."/>
            <person name="Brummell D."/>
            <person name="Schwinn K."/>
            <person name="Catanach A."/>
            <person name="Fullerton C."/>
            <person name="Li D."/>
            <person name="Meiyalaghan S."/>
            <person name="Nieuwenhuizen N."/>
            <person name="Read N."/>
            <person name="Prakash R."/>
            <person name="Hunter D."/>
            <person name="Zhang H."/>
            <person name="Mckenzie M."/>
            <person name="Knabel M."/>
            <person name="Harris A."/>
            <person name="Allan A."/>
            <person name="Chen A."/>
            <person name="Janssen B."/>
            <person name="Plunkett B."/>
            <person name="Dwamena C."/>
            <person name="Voogd C."/>
            <person name="Leif D."/>
            <person name="Lafferty D."/>
            <person name="Souleyre E."/>
            <person name="Varkonyi-Gasic E."/>
            <person name="Gambi F."/>
            <person name="Hanley J."/>
            <person name="Yao J.-L."/>
            <person name="Cheung J."/>
            <person name="David K."/>
            <person name="Warren B."/>
            <person name="Marsh K."/>
            <person name="Snowden K."/>
            <person name="Lin-Wang K."/>
            <person name="Brian L."/>
            <person name="Martinez-Sanchez M."/>
            <person name="Wang M."/>
            <person name="Ileperuma N."/>
            <person name="Macnee N."/>
            <person name="Campin R."/>
            <person name="Mcatee P."/>
            <person name="Drummond R."/>
            <person name="Espley R."/>
            <person name="Ireland H."/>
            <person name="Wu R."/>
            <person name="Atkinson R."/>
            <person name="Karunairetnam S."/>
            <person name="Bulley S."/>
            <person name="Chunkath S."/>
            <person name="Hanley Z."/>
            <person name="Storey R."/>
            <person name="Thrimawithana A."/>
            <person name="Thomson S."/>
            <person name="David C."/>
            <person name="Testolin R."/>
        </authorList>
    </citation>
    <scope>NUCLEOTIDE SEQUENCE [LARGE SCALE GENOMIC DNA]</scope>
    <source>
        <strain evidence="3">cv. Red5</strain>
        <tissue evidence="2">Young leaf</tissue>
    </source>
</reference>